<comment type="caution">
    <text evidence="1">The sequence shown here is derived from an EMBL/GenBank/DDBJ whole genome shotgun (WGS) entry which is preliminary data.</text>
</comment>
<accession>A0A0C2JLA2</accession>
<organism evidence="1 2">
    <name type="scientific">Thelohanellus kitauei</name>
    <name type="common">Myxosporean</name>
    <dbReference type="NCBI Taxonomy" id="669202"/>
    <lineage>
        <taxon>Eukaryota</taxon>
        <taxon>Metazoa</taxon>
        <taxon>Cnidaria</taxon>
        <taxon>Myxozoa</taxon>
        <taxon>Myxosporea</taxon>
        <taxon>Bivalvulida</taxon>
        <taxon>Platysporina</taxon>
        <taxon>Myxobolidae</taxon>
        <taxon>Thelohanellus</taxon>
    </lineage>
</organism>
<sequence length="133" mass="14577">MDALETEDDNVSSVSRCSVNKRLLIPKALGCLTPLHGTTFQTDADGSNSGRDIDGSQTVHQLHIDSDMGHFSRPLLLAKGCPAGIDDCSCDIHIFNRFRPEPGRCSKVIDAALQQDRSLLHPTLVFPKRLHSK</sequence>
<evidence type="ECO:0000313" key="1">
    <source>
        <dbReference type="EMBL" id="KII70178.1"/>
    </source>
</evidence>
<evidence type="ECO:0000313" key="2">
    <source>
        <dbReference type="Proteomes" id="UP000031668"/>
    </source>
</evidence>
<gene>
    <name evidence="1" type="ORF">RF11_01631</name>
</gene>
<reference evidence="1 2" key="1">
    <citation type="journal article" date="2014" name="Genome Biol. Evol.">
        <title>The genome of the myxosporean Thelohanellus kitauei shows adaptations to nutrient acquisition within its fish host.</title>
        <authorList>
            <person name="Yang Y."/>
            <person name="Xiong J."/>
            <person name="Zhou Z."/>
            <person name="Huo F."/>
            <person name="Miao W."/>
            <person name="Ran C."/>
            <person name="Liu Y."/>
            <person name="Zhang J."/>
            <person name="Feng J."/>
            <person name="Wang M."/>
            <person name="Wang M."/>
            <person name="Wang L."/>
            <person name="Yao B."/>
        </authorList>
    </citation>
    <scope>NUCLEOTIDE SEQUENCE [LARGE SCALE GENOMIC DNA]</scope>
    <source>
        <strain evidence="1">Wuqing</strain>
    </source>
</reference>
<proteinExistence type="predicted"/>
<name>A0A0C2JLA2_THEKT</name>
<dbReference type="EMBL" id="JWZT01002159">
    <property type="protein sequence ID" value="KII70178.1"/>
    <property type="molecule type" value="Genomic_DNA"/>
</dbReference>
<dbReference type="Proteomes" id="UP000031668">
    <property type="component" value="Unassembled WGS sequence"/>
</dbReference>
<dbReference type="AlphaFoldDB" id="A0A0C2JLA2"/>
<protein>
    <submittedName>
        <fullName evidence="1">Uncharacterized protein</fullName>
    </submittedName>
</protein>
<keyword evidence="2" id="KW-1185">Reference proteome</keyword>